<name>A0A8J7PHZ3_9BACT</name>
<protein>
    <submittedName>
        <fullName evidence="1">Uncharacterized protein</fullName>
    </submittedName>
</protein>
<sequence>MSGATETSQALELLARTSQFGIARYLISKDAVSVITFTGSTVWRKNMPDKVIMVRPENKIFLETTRKDWINWARRGIDLVKIKHVEKVGVENLCGRTVEHYKAFETEVPIKSKPSAEFWTIPGNSFNDAVLKYWCDMLDLPTKYGFPIKVKQRHEGQFVTMVNPTSLKIVTSKTSDFAAPAGYRKARDLAAFYFSESGDELQSSDLTDLFMYEKRGSNRDLVKPVGEKDK</sequence>
<evidence type="ECO:0000313" key="2">
    <source>
        <dbReference type="Proteomes" id="UP000664277"/>
    </source>
</evidence>
<dbReference type="AlphaFoldDB" id="A0A8J7PHZ3"/>
<gene>
    <name evidence="1" type="ORF">J0M35_15255</name>
</gene>
<proteinExistence type="predicted"/>
<comment type="caution">
    <text evidence="1">The sequence shown here is derived from an EMBL/GenBank/DDBJ whole genome shotgun (WGS) entry which is preliminary data.</text>
</comment>
<dbReference type="Proteomes" id="UP000664277">
    <property type="component" value="Unassembled WGS sequence"/>
</dbReference>
<dbReference type="EMBL" id="JAFLCK010000024">
    <property type="protein sequence ID" value="MBN8661722.1"/>
    <property type="molecule type" value="Genomic_DNA"/>
</dbReference>
<accession>A0A8J7PHZ3</accession>
<reference evidence="1" key="1">
    <citation type="submission" date="2021-02" db="EMBL/GenBank/DDBJ databases">
        <title>Genome-Resolved Metagenomics of a Microbial Community Performing Photosynthetic Biological Nutrient Removal.</title>
        <authorList>
            <person name="Mcdaniel E.A."/>
        </authorList>
    </citation>
    <scope>NUCLEOTIDE SEQUENCE</scope>
    <source>
        <strain evidence="1">UWPOB_OBS1</strain>
    </source>
</reference>
<organism evidence="1 2">
    <name type="scientific">Candidatus Obscuribacter phosphatis</name>
    <dbReference type="NCBI Taxonomy" id="1906157"/>
    <lineage>
        <taxon>Bacteria</taxon>
        <taxon>Bacillati</taxon>
        <taxon>Candidatus Melainabacteria</taxon>
        <taxon>Candidatus Obscuribacterales</taxon>
        <taxon>Candidatus Obscuribacteraceae</taxon>
        <taxon>Candidatus Obscuribacter</taxon>
    </lineage>
</organism>
<evidence type="ECO:0000313" key="1">
    <source>
        <dbReference type="EMBL" id="MBN8661722.1"/>
    </source>
</evidence>